<dbReference type="Proteomes" id="UP001153269">
    <property type="component" value="Unassembled WGS sequence"/>
</dbReference>
<keyword evidence="3" id="KW-1185">Reference proteome</keyword>
<reference evidence="2" key="1">
    <citation type="submission" date="2020-03" db="EMBL/GenBank/DDBJ databases">
        <authorList>
            <person name="Weist P."/>
        </authorList>
    </citation>
    <scope>NUCLEOTIDE SEQUENCE</scope>
</reference>
<organism evidence="2 3">
    <name type="scientific">Pleuronectes platessa</name>
    <name type="common">European plaice</name>
    <dbReference type="NCBI Taxonomy" id="8262"/>
    <lineage>
        <taxon>Eukaryota</taxon>
        <taxon>Metazoa</taxon>
        <taxon>Chordata</taxon>
        <taxon>Craniata</taxon>
        <taxon>Vertebrata</taxon>
        <taxon>Euteleostomi</taxon>
        <taxon>Actinopterygii</taxon>
        <taxon>Neopterygii</taxon>
        <taxon>Teleostei</taxon>
        <taxon>Neoteleostei</taxon>
        <taxon>Acanthomorphata</taxon>
        <taxon>Carangaria</taxon>
        <taxon>Pleuronectiformes</taxon>
        <taxon>Pleuronectoidei</taxon>
        <taxon>Pleuronectidae</taxon>
        <taxon>Pleuronectes</taxon>
    </lineage>
</organism>
<proteinExistence type="predicted"/>
<dbReference type="EMBL" id="CADEAL010001638">
    <property type="protein sequence ID" value="CAB1434175.1"/>
    <property type="molecule type" value="Genomic_DNA"/>
</dbReference>
<evidence type="ECO:0000256" key="1">
    <source>
        <dbReference type="SAM" id="MobiDB-lite"/>
    </source>
</evidence>
<feature type="region of interest" description="Disordered" evidence="1">
    <location>
        <begin position="111"/>
        <end position="200"/>
    </location>
</feature>
<feature type="compositionally biased region" description="Basic and acidic residues" evidence="1">
    <location>
        <begin position="146"/>
        <end position="163"/>
    </location>
</feature>
<protein>
    <submittedName>
        <fullName evidence="2">Uncharacterized protein</fullName>
    </submittedName>
</protein>
<evidence type="ECO:0000313" key="2">
    <source>
        <dbReference type="EMBL" id="CAB1434175.1"/>
    </source>
</evidence>
<evidence type="ECO:0000313" key="3">
    <source>
        <dbReference type="Proteomes" id="UP001153269"/>
    </source>
</evidence>
<comment type="caution">
    <text evidence="2">The sequence shown here is derived from an EMBL/GenBank/DDBJ whole genome shotgun (WGS) entry which is preliminary data.</text>
</comment>
<dbReference type="AlphaFoldDB" id="A0A9N7YRK2"/>
<gene>
    <name evidence="2" type="ORF">PLEPLA_LOCUS22241</name>
</gene>
<feature type="compositionally biased region" description="Basic residues" evidence="1">
    <location>
        <begin position="184"/>
        <end position="200"/>
    </location>
</feature>
<name>A0A9N7YRK2_PLEPL</name>
<accession>A0A9N7YRK2</accession>
<sequence length="200" mass="22432">MRKMVLSLRNNWSGGAPEGTDLFMSRGRAEHRLPQMDTGKPPAFYFFKRHKIEKPIKETEGNPSATALTVLVLDPAGNTCSPAWCSSLPSRHLTPASSICLRGRSLAAVAPAVSREAGRDFRTSTGRKLHSERFSGGRLPLQPAEPPEKRSFPQSRRSSEKPQRLKNFLADSTVDLGESEKRRSIPARRKRKRKRGKHYE</sequence>